<name>A0A9P4XGJ1_9HYPO</name>
<keyword evidence="2" id="KW-0472">Membrane</keyword>
<dbReference type="EMBL" id="QLNT01000009">
    <property type="protein sequence ID" value="KAF3072220.1"/>
    <property type="molecule type" value="Genomic_DNA"/>
</dbReference>
<dbReference type="Proteomes" id="UP000801864">
    <property type="component" value="Unassembled WGS sequence"/>
</dbReference>
<feature type="transmembrane region" description="Helical" evidence="2">
    <location>
        <begin position="38"/>
        <end position="57"/>
    </location>
</feature>
<proteinExistence type="predicted"/>
<keyword evidence="4" id="KW-1185">Reference proteome</keyword>
<evidence type="ECO:0000313" key="4">
    <source>
        <dbReference type="Proteomes" id="UP000801864"/>
    </source>
</evidence>
<keyword evidence="2" id="KW-1133">Transmembrane helix</keyword>
<keyword evidence="2" id="KW-0812">Transmembrane</keyword>
<organism evidence="3 4">
    <name type="scientific">Trichoderma lentiforme</name>
    <dbReference type="NCBI Taxonomy" id="1567552"/>
    <lineage>
        <taxon>Eukaryota</taxon>
        <taxon>Fungi</taxon>
        <taxon>Dikarya</taxon>
        <taxon>Ascomycota</taxon>
        <taxon>Pezizomycotina</taxon>
        <taxon>Sordariomycetes</taxon>
        <taxon>Hypocreomycetidae</taxon>
        <taxon>Hypocreales</taxon>
        <taxon>Hypocreaceae</taxon>
        <taxon>Trichoderma</taxon>
    </lineage>
</organism>
<dbReference type="AlphaFoldDB" id="A0A9P4XGJ1"/>
<evidence type="ECO:0000256" key="1">
    <source>
        <dbReference type="SAM" id="MobiDB-lite"/>
    </source>
</evidence>
<accession>A0A9P4XGJ1</accession>
<feature type="compositionally biased region" description="Polar residues" evidence="1">
    <location>
        <begin position="166"/>
        <end position="175"/>
    </location>
</feature>
<feature type="region of interest" description="Disordered" evidence="1">
    <location>
        <begin position="166"/>
        <end position="191"/>
    </location>
</feature>
<evidence type="ECO:0000256" key="2">
    <source>
        <dbReference type="SAM" id="Phobius"/>
    </source>
</evidence>
<reference evidence="3 4" key="1">
    <citation type="submission" date="2018-06" db="EMBL/GenBank/DDBJ databases">
        <title>Genome analysis of cellulolytic fungus Trichoderma lentiforme CFAM-422.</title>
        <authorList>
            <person name="Steindorff A.S."/>
            <person name="Formighieri E.F."/>
            <person name="Midorikawa G.E.O."/>
            <person name="Tamietti M.S."/>
            <person name="Ramos E.Z."/>
            <person name="Silva A.S."/>
            <person name="Bon E.P.S."/>
            <person name="Mendes T.D."/>
            <person name="Damaso M.C.T."/>
            <person name="Favaro L.C.L."/>
        </authorList>
    </citation>
    <scope>NUCLEOTIDE SEQUENCE [LARGE SCALE GENOMIC DNA]</scope>
    <source>
        <strain evidence="3 4">CFAM-422</strain>
    </source>
</reference>
<comment type="caution">
    <text evidence="3">The sequence shown here is derived from an EMBL/GenBank/DDBJ whole genome shotgun (WGS) entry which is preliminary data.</text>
</comment>
<gene>
    <name evidence="3" type="ORF">CFAM422_005682</name>
</gene>
<evidence type="ECO:0000313" key="3">
    <source>
        <dbReference type="EMBL" id="KAF3072220.1"/>
    </source>
</evidence>
<protein>
    <submittedName>
        <fullName evidence="3">Uncharacterized protein</fullName>
    </submittedName>
</protein>
<sequence>MGGCGKSLATKATKDAAPPVDQGKVFEVMRRRAMRWQALGACSLFLLWTGVLVTQWGRVGRTLQSIGSLPLPPERRTGLIPIHTLSQCNDPYQTPSRRRGQVTRLSQTLAGALAPRDWASKAPMSPPLDFWALEVCSLRGSASSGRLYPMILEQLRWVRRSKMKQRQASAGVNQHQRLHPGRFSSDQEAREGQGQARPCLAAWPAYDVCDHQRQQRFGTGLGHLASVLDQYQSPRPPSQGTSHPRRLSSSLTHFKLLSVPVLVGCTYS</sequence>